<dbReference type="PIRSF" id="PIRSF005384">
    <property type="entry name" value="RpiB_LacA_B"/>
    <property type="match status" value="1"/>
</dbReference>
<accession>A0A2M8KX32</accession>
<sequence>MKIYLGADHAGFPLKERIRQFLVSEGYATADMGANRLTPGDDYPDYIAPVAKKVSEDPIHARGIILGASGQGEAMMANRFPHVRAAVWYGKNERIITLSREHNDANILSLGALFVHDDEAVRAVELWLETPFSGDERHKRRIDKIDNIL</sequence>
<gene>
    <name evidence="2" type="ORF">COU90_03285</name>
</gene>
<dbReference type="InterPro" id="IPR003500">
    <property type="entry name" value="RpiB_LacA_LacB"/>
</dbReference>
<dbReference type="Pfam" id="PF02502">
    <property type="entry name" value="LacAB_rpiB"/>
    <property type="match status" value="1"/>
</dbReference>
<evidence type="ECO:0000256" key="1">
    <source>
        <dbReference type="ARBA" id="ARBA00008754"/>
    </source>
</evidence>
<dbReference type="GO" id="GO:0019316">
    <property type="term" value="P:D-allose catabolic process"/>
    <property type="evidence" value="ECO:0007669"/>
    <property type="project" value="TreeGrafter"/>
</dbReference>
<dbReference type="Gene3D" id="3.40.1400.10">
    <property type="entry name" value="Sugar-phosphate isomerase, RpiB/LacA/LacB"/>
    <property type="match status" value="1"/>
</dbReference>
<proteinExistence type="inferred from homology"/>
<dbReference type="NCBIfam" id="TIGR00689">
    <property type="entry name" value="rpiB_lacA_lacB"/>
    <property type="match status" value="1"/>
</dbReference>
<dbReference type="AlphaFoldDB" id="A0A2M8KX32"/>
<dbReference type="EMBL" id="PFEF01000006">
    <property type="protein sequence ID" value="PJE64488.1"/>
    <property type="molecule type" value="Genomic_DNA"/>
</dbReference>
<dbReference type="InterPro" id="IPR036569">
    <property type="entry name" value="RpiB_LacA_LacB_sf"/>
</dbReference>
<dbReference type="SUPFAM" id="SSF89623">
    <property type="entry name" value="Ribose/Galactose isomerase RpiB/AlsB"/>
    <property type="match status" value="1"/>
</dbReference>
<evidence type="ECO:0000313" key="3">
    <source>
        <dbReference type="Proteomes" id="UP000229098"/>
    </source>
</evidence>
<evidence type="ECO:0000313" key="2">
    <source>
        <dbReference type="EMBL" id="PJE64488.1"/>
    </source>
</evidence>
<keyword evidence="2" id="KW-0413">Isomerase</keyword>
<name>A0A2M8KX32_9BACT</name>
<reference evidence="3" key="1">
    <citation type="submission" date="2017-09" db="EMBL/GenBank/DDBJ databases">
        <title>Depth-based differentiation of microbial function through sediment-hosted aquifers and enrichment of novel symbionts in the deep terrestrial subsurface.</title>
        <authorList>
            <person name="Probst A.J."/>
            <person name="Ladd B."/>
            <person name="Jarett J.K."/>
            <person name="Geller-Mcgrath D.E."/>
            <person name="Sieber C.M.K."/>
            <person name="Emerson J.B."/>
            <person name="Anantharaman K."/>
            <person name="Thomas B.C."/>
            <person name="Malmstrom R."/>
            <person name="Stieglmeier M."/>
            <person name="Klingl A."/>
            <person name="Woyke T."/>
            <person name="Ryan C.M."/>
            <person name="Banfield J.F."/>
        </authorList>
    </citation>
    <scope>NUCLEOTIDE SEQUENCE [LARGE SCALE GENOMIC DNA]</scope>
</reference>
<dbReference type="PANTHER" id="PTHR30345:SF0">
    <property type="entry name" value="DNA DAMAGE-REPAIR_TOLERATION PROTEIN DRT102"/>
    <property type="match status" value="1"/>
</dbReference>
<dbReference type="NCBIfam" id="NF004051">
    <property type="entry name" value="PRK05571.1"/>
    <property type="match status" value="1"/>
</dbReference>
<dbReference type="GO" id="GO:0004751">
    <property type="term" value="F:ribose-5-phosphate isomerase activity"/>
    <property type="evidence" value="ECO:0007669"/>
    <property type="project" value="TreeGrafter"/>
</dbReference>
<protein>
    <submittedName>
        <fullName evidence="2">Ribose-5-phosphate isomerase</fullName>
    </submittedName>
</protein>
<organism evidence="2 3">
    <name type="scientific">Candidatus Ryanbacteria bacterium CG10_big_fil_rev_8_21_14_0_10_43_42</name>
    <dbReference type="NCBI Taxonomy" id="1974864"/>
    <lineage>
        <taxon>Bacteria</taxon>
        <taxon>Candidatus Ryaniibacteriota</taxon>
    </lineage>
</organism>
<comment type="caution">
    <text evidence="2">The sequence shown here is derived from an EMBL/GenBank/DDBJ whole genome shotgun (WGS) entry which is preliminary data.</text>
</comment>
<comment type="similarity">
    <text evidence="1">Belongs to the LacAB/RpiB family.</text>
</comment>
<dbReference type="PANTHER" id="PTHR30345">
    <property type="entry name" value="RIBOSE-5-PHOSPHATE ISOMERASE B"/>
    <property type="match status" value="1"/>
</dbReference>
<dbReference type="GO" id="GO:0009052">
    <property type="term" value="P:pentose-phosphate shunt, non-oxidative branch"/>
    <property type="evidence" value="ECO:0007669"/>
    <property type="project" value="TreeGrafter"/>
</dbReference>
<dbReference type="Proteomes" id="UP000229098">
    <property type="component" value="Unassembled WGS sequence"/>
</dbReference>